<dbReference type="GO" id="GO:0006352">
    <property type="term" value="P:DNA-templated transcription initiation"/>
    <property type="evidence" value="ECO:0007669"/>
    <property type="project" value="InterPro"/>
</dbReference>
<evidence type="ECO:0000256" key="2">
    <source>
        <dbReference type="ARBA" id="ARBA00023015"/>
    </source>
</evidence>
<evidence type="ECO:0000256" key="4">
    <source>
        <dbReference type="ARBA" id="ARBA00023163"/>
    </source>
</evidence>
<dbReference type="InterPro" id="IPR039425">
    <property type="entry name" value="RNA_pol_sigma-70-like"/>
</dbReference>
<feature type="domain" description="RNA polymerase sigma-70 region 2" evidence="6">
    <location>
        <begin position="19"/>
        <end position="79"/>
    </location>
</feature>
<reference evidence="8" key="1">
    <citation type="journal article" date="2014" name="Int. J. Syst. Evol. Microbiol.">
        <title>Complete genome sequence of Corynebacterium casei LMG S-19264T (=DSM 44701T), isolated from a smear-ripened cheese.</title>
        <authorList>
            <consortium name="US DOE Joint Genome Institute (JGI-PGF)"/>
            <person name="Walter F."/>
            <person name="Albersmeier A."/>
            <person name="Kalinowski J."/>
            <person name="Ruckert C."/>
        </authorList>
    </citation>
    <scope>NUCLEOTIDE SEQUENCE</scope>
    <source>
        <strain evidence="8">CGMCC 1.15725</strain>
    </source>
</reference>
<dbReference type="Gene3D" id="1.10.10.10">
    <property type="entry name" value="Winged helix-like DNA-binding domain superfamily/Winged helix DNA-binding domain"/>
    <property type="match status" value="1"/>
</dbReference>
<evidence type="ECO:0000313" key="8">
    <source>
        <dbReference type="EMBL" id="GGF42958.1"/>
    </source>
</evidence>
<dbReference type="AlphaFoldDB" id="A0A8J3E7J9"/>
<evidence type="ECO:0000259" key="6">
    <source>
        <dbReference type="Pfam" id="PF04542"/>
    </source>
</evidence>
<organism evidence="8 9">
    <name type="scientific">Aliidongia dinghuensis</name>
    <dbReference type="NCBI Taxonomy" id="1867774"/>
    <lineage>
        <taxon>Bacteria</taxon>
        <taxon>Pseudomonadati</taxon>
        <taxon>Pseudomonadota</taxon>
        <taxon>Alphaproteobacteria</taxon>
        <taxon>Rhodospirillales</taxon>
        <taxon>Dongiaceae</taxon>
        <taxon>Aliidongia</taxon>
    </lineage>
</organism>
<accession>A0A8J3E7J9</accession>
<dbReference type="InterPro" id="IPR013324">
    <property type="entry name" value="RNA_pol_sigma_r3/r4-like"/>
</dbReference>
<dbReference type="RefSeq" id="WP_189051547.1">
    <property type="nucleotide sequence ID" value="NZ_BMJQ01000019.1"/>
</dbReference>
<dbReference type="Pfam" id="PF04542">
    <property type="entry name" value="Sigma70_r2"/>
    <property type="match status" value="1"/>
</dbReference>
<dbReference type="InterPro" id="IPR036388">
    <property type="entry name" value="WH-like_DNA-bd_sf"/>
</dbReference>
<dbReference type="EMBL" id="BMJQ01000019">
    <property type="protein sequence ID" value="GGF42958.1"/>
    <property type="molecule type" value="Genomic_DNA"/>
</dbReference>
<dbReference type="GO" id="GO:0016987">
    <property type="term" value="F:sigma factor activity"/>
    <property type="evidence" value="ECO:0007669"/>
    <property type="project" value="UniProtKB-KW"/>
</dbReference>
<evidence type="ECO:0000256" key="3">
    <source>
        <dbReference type="ARBA" id="ARBA00023082"/>
    </source>
</evidence>
<keyword evidence="2" id="KW-0805">Transcription regulation</keyword>
<dbReference type="Gene3D" id="1.10.1740.10">
    <property type="match status" value="1"/>
</dbReference>
<name>A0A8J3E7J9_9PROT</name>
<reference evidence="8" key="2">
    <citation type="submission" date="2020-09" db="EMBL/GenBank/DDBJ databases">
        <authorList>
            <person name="Sun Q."/>
            <person name="Zhou Y."/>
        </authorList>
    </citation>
    <scope>NUCLEOTIDE SEQUENCE</scope>
    <source>
        <strain evidence="8">CGMCC 1.15725</strain>
    </source>
</reference>
<evidence type="ECO:0000256" key="1">
    <source>
        <dbReference type="ARBA" id="ARBA00010641"/>
    </source>
</evidence>
<feature type="region of interest" description="Disordered" evidence="5">
    <location>
        <begin position="175"/>
        <end position="197"/>
    </location>
</feature>
<dbReference type="NCBIfam" id="TIGR02937">
    <property type="entry name" value="sigma70-ECF"/>
    <property type="match status" value="1"/>
</dbReference>
<keyword evidence="9" id="KW-1185">Reference proteome</keyword>
<comment type="similarity">
    <text evidence="1">Belongs to the sigma-70 factor family. ECF subfamily.</text>
</comment>
<evidence type="ECO:0000259" key="7">
    <source>
        <dbReference type="Pfam" id="PF08281"/>
    </source>
</evidence>
<proteinExistence type="inferred from homology"/>
<dbReference type="InterPro" id="IPR013325">
    <property type="entry name" value="RNA_pol_sigma_r2"/>
</dbReference>
<dbReference type="GO" id="GO:0003677">
    <property type="term" value="F:DNA binding"/>
    <property type="evidence" value="ECO:0007669"/>
    <property type="project" value="InterPro"/>
</dbReference>
<evidence type="ECO:0000256" key="5">
    <source>
        <dbReference type="SAM" id="MobiDB-lite"/>
    </source>
</evidence>
<dbReference type="Pfam" id="PF08281">
    <property type="entry name" value="Sigma70_r4_2"/>
    <property type="match status" value="1"/>
</dbReference>
<feature type="domain" description="RNA polymerase sigma factor 70 region 4 type 2" evidence="7">
    <location>
        <begin position="110"/>
        <end position="161"/>
    </location>
</feature>
<keyword evidence="3" id="KW-0731">Sigma factor</keyword>
<dbReference type="InterPro" id="IPR007627">
    <property type="entry name" value="RNA_pol_sigma70_r2"/>
</dbReference>
<gene>
    <name evidence="8" type="primary">vreI</name>
    <name evidence="8" type="ORF">GCM10011611_56710</name>
</gene>
<dbReference type="SUPFAM" id="SSF88946">
    <property type="entry name" value="Sigma2 domain of RNA polymerase sigma factors"/>
    <property type="match status" value="1"/>
</dbReference>
<dbReference type="SUPFAM" id="SSF88659">
    <property type="entry name" value="Sigma3 and sigma4 domains of RNA polymerase sigma factors"/>
    <property type="match status" value="1"/>
</dbReference>
<evidence type="ECO:0000313" key="9">
    <source>
        <dbReference type="Proteomes" id="UP000646365"/>
    </source>
</evidence>
<dbReference type="PANTHER" id="PTHR43133:SF63">
    <property type="entry name" value="RNA POLYMERASE SIGMA FACTOR FECI-RELATED"/>
    <property type="match status" value="1"/>
</dbReference>
<dbReference type="InterPro" id="IPR013249">
    <property type="entry name" value="RNA_pol_sigma70_r4_t2"/>
</dbReference>
<dbReference type="Proteomes" id="UP000646365">
    <property type="component" value="Unassembled WGS sequence"/>
</dbReference>
<comment type="caution">
    <text evidence="8">The sequence shown here is derived from an EMBL/GenBank/DDBJ whole genome shotgun (WGS) entry which is preliminary data.</text>
</comment>
<sequence>MGESSNAAALRQLLVGQYDELKRRLARRLGSEDLAGDVLQETYLHLERPGPSGTVKSPKQYLLTIATNIARMGFRRERRSADLAELDAALGFADEAPDPLRNVEAREELAALQRAFAELTPRRRRILFASRVEGIRLRDLAAEFGLSQRAVEKELRAALMLCGLRLDREIVQRFGPKSQQASMESGDAENAGVPRDD</sequence>
<protein>
    <submittedName>
        <fullName evidence="8">ECF sigma factor VreI</fullName>
    </submittedName>
</protein>
<dbReference type="PANTHER" id="PTHR43133">
    <property type="entry name" value="RNA POLYMERASE ECF-TYPE SIGMA FACTO"/>
    <property type="match status" value="1"/>
</dbReference>
<dbReference type="InterPro" id="IPR014284">
    <property type="entry name" value="RNA_pol_sigma-70_dom"/>
</dbReference>
<keyword evidence="4" id="KW-0804">Transcription</keyword>